<feature type="compositionally biased region" description="Basic and acidic residues" evidence="1">
    <location>
        <begin position="1384"/>
        <end position="1396"/>
    </location>
</feature>
<reference evidence="2" key="2">
    <citation type="submission" date="2021-09" db="EMBL/GenBank/DDBJ databases">
        <authorList>
            <person name="Jia N."/>
            <person name="Wang J."/>
            <person name="Shi W."/>
            <person name="Du L."/>
            <person name="Sun Y."/>
            <person name="Zhan W."/>
            <person name="Jiang J."/>
            <person name="Wang Q."/>
            <person name="Zhang B."/>
            <person name="Ji P."/>
            <person name="Sakyi L.B."/>
            <person name="Cui X."/>
            <person name="Yuan T."/>
            <person name="Jiang B."/>
            <person name="Yang W."/>
            <person name="Lam T.T.-Y."/>
            <person name="Chang Q."/>
            <person name="Ding S."/>
            <person name="Wang X."/>
            <person name="Zhu J."/>
            <person name="Ruan X."/>
            <person name="Zhao L."/>
            <person name="Wei J."/>
            <person name="Que T."/>
            <person name="Du C."/>
            <person name="Cheng J."/>
            <person name="Dai P."/>
            <person name="Han X."/>
            <person name="Huang E."/>
            <person name="Gao Y."/>
            <person name="Liu J."/>
            <person name="Shao H."/>
            <person name="Ye R."/>
            <person name="Li L."/>
            <person name="Wei W."/>
            <person name="Wang X."/>
            <person name="Wang C."/>
            <person name="Huo Q."/>
            <person name="Li W."/>
            <person name="Guo W."/>
            <person name="Chen H."/>
            <person name="Chen S."/>
            <person name="Zhou L."/>
            <person name="Zhou L."/>
            <person name="Ni X."/>
            <person name="Tian J."/>
            <person name="Zhou Y."/>
            <person name="Sheng Y."/>
            <person name="Liu T."/>
            <person name="Pan Y."/>
            <person name="Xia L."/>
            <person name="Li J."/>
            <person name="Zhao F."/>
            <person name="Cao W."/>
        </authorList>
    </citation>
    <scope>NUCLEOTIDE SEQUENCE</scope>
    <source>
        <strain evidence="2">Rmic-2018</strain>
        <tissue evidence="2">Larvae</tissue>
    </source>
</reference>
<feature type="region of interest" description="Disordered" evidence="1">
    <location>
        <begin position="1041"/>
        <end position="1105"/>
    </location>
</feature>
<feature type="compositionally biased region" description="Polar residues" evidence="1">
    <location>
        <begin position="701"/>
        <end position="730"/>
    </location>
</feature>
<feature type="compositionally biased region" description="Basic and acidic residues" evidence="1">
    <location>
        <begin position="1542"/>
        <end position="1557"/>
    </location>
</feature>
<feature type="compositionally biased region" description="Basic and acidic residues" evidence="1">
    <location>
        <begin position="118"/>
        <end position="133"/>
    </location>
</feature>
<dbReference type="Proteomes" id="UP000821866">
    <property type="component" value="Chromosome 1"/>
</dbReference>
<dbReference type="EMBL" id="JABSTU010000001">
    <property type="protein sequence ID" value="KAH8040803.1"/>
    <property type="molecule type" value="Genomic_DNA"/>
</dbReference>
<name>A0A9J6F2E1_RHIMP</name>
<feature type="region of interest" description="Disordered" evidence="1">
    <location>
        <begin position="66"/>
        <end position="142"/>
    </location>
</feature>
<feature type="region of interest" description="Disordered" evidence="1">
    <location>
        <begin position="1528"/>
        <end position="1643"/>
    </location>
</feature>
<feature type="compositionally biased region" description="Polar residues" evidence="1">
    <location>
        <begin position="747"/>
        <end position="756"/>
    </location>
</feature>
<feature type="compositionally biased region" description="Low complexity" evidence="1">
    <location>
        <begin position="1605"/>
        <end position="1618"/>
    </location>
</feature>
<feature type="region of interest" description="Disordered" evidence="1">
    <location>
        <begin position="205"/>
        <end position="276"/>
    </location>
</feature>
<feature type="compositionally biased region" description="Polar residues" evidence="1">
    <location>
        <begin position="1081"/>
        <end position="1094"/>
    </location>
</feature>
<feature type="region of interest" description="Disordered" evidence="1">
    <location>
        <begin position="744"/>
        <end position="789"/>
    </location>
</feature>
<feature type="compositionally biased region" description="Polar residues" evidence="1">
    <location>
        <begin position="293"/>
        <end position="303"/>
    </location>
</feature>
<feature type="compositionally biased region" description="Basic and acidic residues" evidence="1">
    <location>
        <begin position="648"/>
        <end position="666"/>
    </location>
</feature>
<feature type="region of interest" description="Disordered" evidence="1">
    <location>
        <begin position="502"/>
        <end position="536"/>
    </location>
</feature>
<evidence type="ECO:0000313" key="3">
    <source>
        <dbReference type="Proteomes" id="UP000821866"/>
    </source>
</evidence>
<comment type="caution">
    <text evidence="2">The sequence shown here is derived from an EMBL/GenBank/DDBJ whole genome shotgun (WGS) entry which is preliminary data.</text>
</comment>
<feature type="compositionally biased region" description="Polar residues" evidence="1">
    <location>
        <begin position="103"/>
        <end position="115"/>
    </location>
</feature>
<reference evidence="2" key="1">
    <citation type="journal article" date="2020" name="Cell">
        <title>Large-Scale Comparative Analyses of Tick Genomes Elucidate Their Genetic Diversity and Vector Capacities.</title>
        <authorList>
            <consortium name="Tick Genome and Microbiome Consortium (TIGMIC)"/>
            <person name="Jia N."/>
            <person name="Wang J."/>
            <person name="Shi W."/>
            <person name="Du L."/>
            <person name="Sun Y."/>
            <person name="Zhan W."/>
            <person name="Jiang J.F."/>
            <person name="Wang Q."/>
            <person name="Zhang B."/>
            <person name="Ji P."/>
            <person name="Bell-Sakyi L."/>
            <person name="Cui X.M."/>
            <person name="Yuan T.T."/>
            <person name="Jiang B.G."/>
            <person name="Yang W.F."/>
            <person name="Lam T.T."/>
            <person name="Chang Q.C."/>
            <person name="Ding S.J."/>
            <person name="Wang X.J."/>
            <person name="Zhu J.G."/>
            <person name="Ruan X.D."/>
            <person name="Zhao L."/>
            <person name="Wei J.T."/>
            <person name="Ye R.Z."/>
            <person name="Que T.C."/>
            <person name="Du C.H."/>
            <person name="Zhou Y.H."/>
            <person name="Cheng J.X."/>
            <person name="Dai P.F."/>
            <person name="Guo W.B."/>
            <person name="Han X.H."/>
            <person name="Huang E.J."/>
            <person name="Li L.F."/>
            <person name="Wei W."/>
            <person name="Gao Y.C."/>
            <person name="Liu J.Z."/>
            <person name="Shao H.Z."/>
            <person name="Wang X."/>
            <person name="Wang C.C."/>
            <person name="Yang T.C."/>
            <person name="Huo Q.B."/>
            <person name="Li W."/>
            <person name="Chen H.Y."/>
            <person name="Chen S.E."/>
            <person name="Zhou L.G."/>
            <person name="Ni X.B."/>
            <person name="Tian J.H."/>
            <person name="Sheng Y."/>
            <person name="Liu T."/>
            <person name="Pan Y.S."/>
            <person name="Xia L.Y."/>
            <person name="Li J."/>
            <person name="Zhao F."/>
            <person name="Cao W.C."/>
        </authorList>
    </citation>
    <scope>NUCLEOTIDE SEQUENCE</scope>
    <source>
        <strain evidence="2">Rmic-2018</strain>
    </source>
</reference>
<evidence type="ECO:0000313" key="2">
    <source>
        <dbReference type="EMBL" id="KAH8040803.1"/>
    </source>
</evidence>
<protein>
    <submittedName>
        <fullName evidence="2">Uncharacterized protein</fullName>
    </submittedName>
</protein>
<feature type="region of interest" description="Disordered" evidence="1">
    <location>
        <begin position="701"/>
        <end position="731"/>
    </location>
</feature>
<feature type="compositionally biased region" description="Basic and acidic residues" evidence="1">
    <location>
        <begin position="1238"/>
        <end position="1258"/>
    </location>
</feature>
<feature type="compositionally biased region" description="Polar residues" evidence="1">
    <location>
        <begin position="1530"/>
        <end position="1540"/>
    </location>
</feature>
<feature type="region of interest" description="Disordered" evidence="1">
    <location>
        <begin position="1298"/>
        <end position="1483"/>
    </location>
</feature>
<feature type="compositionally biased region" description="Basic and acidic residues" evidence="1">
    <location>
        <begin position="1356"/>
        <end position="1372"/>
    </location>
</feature>
<feature type="compositionally biased region" description="Polar residues" evidence="1">
    <location>
        <begin position="1152"/>
        <end position="1163"/>
    </location>
</feature>
<proteinExistence type="predicted"/>
<keyword evidence="3" id="KW-1185">Reference proteome</keyword>
<feature type="region of interest" description="Disordered" evidence="1">
    <location>
        <begin position="1138"/>
        <end position="1163"/>
    </location>
</feature>
<feature type="compositionally biased region" description="Polar residues" evidence="1">
    <location>
        <begin position="619"/>
        <end position="647"/>
    </location>
</feature>
<accession>A0A9J6F2E1</accession>
<gene>
    <name evidence="2" type="ORF">HPB51_012973</name>
</gene>
<organism evidence="2 3">
    <name type="scientific">Rhipicephalus microplus</name>
    <name type="common">Cattle tick</name>
    <name type="synonym">Boophilus microplus</name>
    <dbReference type="NCBI Taxonomy" id="6941"/>
    <lineage>
        <taxon>Eukaryota</taxon>
        <taxon>Metazoa</taxon>
        <taxon>Ecdysozoa</taxon>
        <taxon>Arthropoda</taxon>
        <taxon>Chelicerata</taxon>
        <taxon>Arachnida</taxon>
        <taxon>Acari</taxon>
        <taxon>Parasitiformes</taxon>
        <taxon>Ixodida</taxon>
        <taxon>Ixodoidea</taxon>
        <taxon>Ixodidae</taxon>
        <taxon>Rhipicephalinae</taxon>
        <taxon>Rhipicephalus</taxon>
        <taxon>Boophilus</taxon>
    </lineage>
</organism>
<feature type="region of interest" description="Disordered" evidence="1">
    <location>
        <begin position="596"/>
        <end position="666"/>
    </location>
</feature>
<feature type="region of interest" description="Disordered" evidence="1">
    <location>
        <begin position="293"/>
        <end position="312"/>
    </location>
</feature>
<evidence type="ECO:0000256" key="1">
    <source>
        <dbReference type="SAM" id="MobiDB-lite"/>
    </source>
</evidence>
<feature type="region of interest" description="Disordered" evidence="1">
    <location>
        <begin position="1237"/>
        <end position="1258"/>
    </location>
</feature>
<feature type="compositionally biased region" description="Basic and acidic residues" evidence="1">
    <location>
        <begin position="1066"/>
        <end position="1080"/>
    </location>
</feature>
<feature type="compositionally biased region" description="Basic and acidic residues" evidence="1">
    <location>
        <begin position="251"/>
        <end position="267"/>
    </location>
</feature>
<feature type="compositionally biased region" description="Basic and acidic residues" evidence="1">
    <location>
        <begin position="600"/>
        <end position="610"/>
    </location>
</feature>
<feature type="compositionally biased region" description="Basic and acidic residues" evidence="1">
    <location>
        <begin position="758"/>
        <end position="778"/>
    </location>
</feature>
<feature type="compositionally biased region" description="Basic residues" evidence="1">
    <location>
        <begin position="779"/>
        <end position="789"/>
    </location>
</feature>
<feature type="compositionally biased region" description="Polar residues" evidence="1">
    <location>
        <begin position="502"/>
        <end position="518"/>
    </location>
</feature>
<sequence>MYSLSAEEQDLNALAPWKPAVTDNSARKESSGFERRASDKVGSENSFPAASAESIEISDYKTIYGKSQSEEKQDKEELETIGEAPTAASLTCDAGKEQGQGEAHSSQGSKQTPTHHGTHSEARLLHGESRDAYESPLGDADIKKVPSDQALVLLGEHSLDLPERKSSTEATFPERSVIPSSGGIFPAEEMYQGIFVGLCEAAGEAFPPRSSKSHTKVTSEGKLQKSLANAVGKEPQKMPLNEALVSDEPSQVEKKSSVEVTPGDRSRSQFSEGGLLESAPKAALSAFSEAVSETISPTSSETGASPMGHAASAVAPPTSVAVADVNDKESIGSDIEAIDRRQRSDSCWHCHVEKALLMSKKLMLTQSQESLLEKRKSSSSTDLSGHILHETADQTEKTIASDQVIVASPDAEEIELSEATGKKIGEAVSAVPDNASKKSGSDNEEILDTTLAEDHMEIYSPAVELAPLERAKKMVEVFTYPEWICRKLGEGKSSSVFSSDAEMQSGSSTVPTIGSNGFSPRAGDVHSDSGESMATPRETALRQDVDDGMTCETTYIADGTTSTATAIPSAMSRASLGATAGTSVFCPSITTTLDISSAESEDKARAKEPPDGLAKSICPTYSKTTENLTSDSSLSHNGTTETISSRKAPSEVRSGEQDKSCQKTIEGTRPRFILHKTRIFATTPTQSVELVEETVTQIASLEQTDDPTINDKSVESKQPQDATVQASTAWPLNDASVDKSLEKKQTLLKNPSSNLTGAEEKTRESCDSQTSQRKERTKKDSRRFYHRSATKPPVIQRTRICAGGLSHSVEIISEQSLIKDLSDDSNKSYHRIQTPCYNGRPNFLSRPPGLKDVLEISSVSEEDESDIDATSKVEVLKKMEKISKKISEISFKRALLQGACDAEKNSSRLDKIKTMVKALNKTEITLQRNLSKLARKNASFAVFGSRSEEVFSATNRDDTMRESEPIQNRFSSDVFRDKVDTLPATFNTINAGKINEDTATSSREVMSVKTTASGQGQFEQAIYVVPAEIGVVRNYLTGAVGDRSTAPIGTGPYDSQKPGETSSDTDTSRNVKEIPERKTMSEPSFSNSKQTNTEGGMESGESVADHVNGGQKAINTATIKEESSFTDKETFRMPIGTEASTERSSTHIKVTDSVNSERPQEQNCVVPETNVNLQKNLSETASIVAPMAIQMPLSSLSQVLSQQPLKVVKRKVVLETVTKTVTEKKESVKAFTNQATGVEHKDSHLESTTKEEVKSKKEEETIESYDSVANVRQEIVSNPTVASITENRQAVIVSNPVLGGTSKAADSPKESVISHSAPDIKGVKEQTCQTPEKHKRPKQPVAIRVHDDTLAEDEEVALRKEEPGHMDLEPKSILKPLNRPAVHQVEESPPDKKHLGFQEVGKTESALPQPGPTKDGDDDSEEAAQPPPRFKFNRKDSIAVTKLRMMKQAEEFSEEEDDNKKGSDSFLASSAAPVDKHDERHPMFKPPVVIYNEEPQPASAADTVQSEKMAKTSISKIASMTQPLIEVTGDNASQQKNSNICDDIRTKDTPEVAKPEHNIGMATDEVGKSQNHTRSPRKLSDGAGESSNVTMSLERIQEGTYKSLTDTSGGTAAGTDTSFFDSRKTPKKVKAGFAKRIGTSERQ</sequence>
<feature type="compositionally biased region" description="Basic and acidic residues" evidence="1">
    <location>
        <begin position="25"/>
        <end position="42"/>
    </location>
</feature>
<feature type="region of interest" description="Disordered" evidence="1">
    <location>
        <begin position="1"/>
        <end position="52"/>
    </location>
</feature>